<comment type="similarity">
    <text evidence="1 2">Belongs to the UPF0301 (AlgH) family.</text>
</comment>
<proteinExistence type="inferred from homology"/>
<dbReference type="OrthoDB" id="9807486at2"/>
<dbReference type="NCBIfam" id="NF001266">
    <property type="entry name" value="PRK00228.1-1"/>
    <property type="match status" value="1"/>
</dbReference>
<dbReference type="RefSeq" id="WP_090363909.1">
    <property type="nucleotide sequence ID" value="NZ_FNEM01000004.1"/>
</dbReference>
<keyword evidence="4" id="KW-1185">Reference proteome</keyword>
<evidence type="ECO:0000256" key="1">
    <source>
        <dbReference type="ARBA" id="ARBA00009600"/>
    </source>
</evidence>
<accession>A0A1G8Q1E8</accession>
<organism evidence="3 4">
    <name type="scientific">Ferrimonas sediminum</name>
    <dbReference type="NCBI Taxonomy" id="718193"/>
    <lineage>
        <taxon>Bacteria</taxon>
        <taxon>Pseudomonadati</taxon>
        <taxon>Pseudomonadota</taxon>
        <taxon>Gammaproteobacteria</taxon>
        <taxon>Alteromonadales</taxon>
        <taxon>Ferrimonadaceae</taxon>
        <taxon>Ferrimonas</taxon>
    </lineage>
</organism>
<protein>
    <recommendedName>
        <fullName evidence="2">UPF0301 protein SAMN04488540_104158</fullName>
    </recommendedName>
</protein>
<dbReference type="InterPro" id="IPR003774">
    <property type="entry name" value="AlgH-like"/>
</dbReference>
<dbReference type="AlphaFoldDB" id="A0A1G8Q1E8"/>
<sequence length="187" mass="20876">MNSLKNHLLIAMPSLQDKYFKRSVTYLCEHDEEGAMGLIINQPIGLDLDDLLKKMKLQQADFVLPTNLANQVLLGGPVTPDRGFVLHSGSTQYANSRRINDQLTVTCSKDVLDSFGSDQAPEQYLVALGYAGWEAGQLEQEIQQGSWLTIPAEPELLFDVPHKQRWETATKRLGIDIWQLSGEIGHA</sequence>
<dbReference type="EMBL" id="FNEM01000004">
    <property type="protein sequence ID" value="SDI98551.1"/>
    <property type="molecule type" value="Genomic_DNA"/>
</dbReference>
<dbReference type="SUPFAM" id="SSF143456">
    <property type="entry name" value="VC0467-like"/>
    <property type="match status" value="1"/>
</dbReference>
<dbReference type="HAMAP" id="MF_00758">
    <property type="entry name" value="UPF0301"/>
    <property type="match status" value="1"/>
</dbReference>
<reference evidence="4" key="1">
    <citation type="submission" date="2016-10" db="EMBL/GenBank/DDBJ databases">
        <authorList>
            <person name="Varghese N."/>
            <person name="Submissions S."/>
        </authorList>
    </citation>
    <scope>NUCLEOTIDE SEQUENCE [LARGE SCALE GENOMIC DNA]</scope>
    <source>
        <strain evidence="4">DSM 23317</strain>
    </source>
</reference>
<dbReference type="PANTHER" id="PTHR30327">
    <property type="entry name" value="UNCHARACTERIZED PROTEIN YQGE"/>
    <property type="match status" value="1"/>
</dbReference>
<dbReference type="GO" id="GO:0005829">
    <property type="term" value="C:cytosol"/>
    <property type="evidence" value="ECO:0007669"/>
    <property type="project" value="TreeGrafter"/>
</dbReference>
<gene>
    <name evidence="3" type="ORF">SAMN04488540_104158</name>
</gene>
<evidence type="ECO:0000256" key="2">
    <source>
        <dbReference type="HAMAP-Rule" id="MF_00758"/>
    </source>
</evidence>
<evidence type="ECO:0000313" key="3">
    <source>
        <dbReference type="EMBL" id="SDI98551.1"/>
    </source>
</evidence>
<name>A0A1G8Q1E8_9GAMM</name>
<evidence type="ECO:0000313" key="4">
    <source>
        <dbReference type="Proteomes" id="UP000199527"/>
    </source>
</evidence>
<dbReference type="Proteomes" id="UP000199527">
    <property type="component" value="Unassembled WGS sequence"/>
</dbReference>
<dbReference type="Gene3D" id="3.40.1740.10">
    <property type="entry name" value="VC0467-like"/>
    <property type="match status" value="1"/>
</dbReference>
<dbReference type="PANTHER" id="PTHR30327:SF1">
    <property type="entry name" value="UPF0301 PROTEIN YQGE"/>
    <property type="match status" value="1"/>
</dbReference>
<dbReference type="Pfam" id="PF02622">
    <property type="entry name" value="DUF179"/>
    <property type="match status" value="1"/>
</dbReference>